<dbReference type="InterPro" id="IPR036102">
    <property type="entry name" value="OsmC/Ohrsf"/>
</dbReference>
<organism evidence="2 3">
    <name type="scientific">Gordonia hirsuta DSM 44140 = NBRC 16056</name>
    <dbReference type="NCBI Taxonomy" id="1121927"/>
    <lineage>
        <taxon>Bacteria</taxon>
        <taxon>Bacillati</taxon>
        <taxon>Actinomycetota</taxon>
        <taxon>Actinomycetes</taxon>
        <taxon>Mycobacteriales</taxon>
        <taxon>Gordoniaceae</taxon>
        <taxon>Gordonia</taxon>
    </lineage>
</organism>
<dbReference type="InterPro" id="IPR003718">
    <property type="entry name" value="OsmC/Ohr_fam"/>
</dbReference>
<protein>
    <submittedName>
        <fullName evidence="2">Putative hydrolase</fullName>
    </submittedName>
</protein>
<dbReference type="InterPro" id="IPR015946">
    <property type="entry name" value="KH_dom-like_a/b"/>
</dbReference>
<dbReference type="EMBL" id="BANT01000035">
    <property type="protein sequence ID" value="GAC58246.1"/>
    <property type="molecule type" value="Genomic_DNA"/>
</dbReference>
<dbReference type="SUPFAM" id="SSF53474">
    <property type="entry name" value="alpha/beta-Hydrolases"/>
    <property type="match status" value="1"/>
</dbReference>
<dbReference type="eggNOG" id="COG1073">
    <property type="taxonomic scope" value="Bacteria"/>
</dbReference>
<dbReference type="PANTHER" id="PTHR39624:SF2">
    <property type="entry name" value="OSMC-LIKE PROTEIN"/>
    <property type="match status" value="1"/>
</dbReference>
<dbReference type="Pfam" id="PF02566">
    <property type="entry name" value="OsmC"/>
    <property type="match status" value="1"/>
</dbReference>
<dbReference type="eggNOG" id="COG1765">
    <property type="taxonomic scope" value="Bacteria"/>
</dbReference>
<dbReference type="GO" id="GO:0016787">
    <property type="term" value="F:hydrolase activity"/>
    <property type="evidence" value="ECO:0007669"/>
    <property type="project" value="UniProtKB-KW"/>
</dbReference>
<dbReference type="InterPro" id="IPR000073">
    <property type="entry name" value="AB_hydrolase_1"/>
</dbReference>
<comment type="caution">
    <text evidence="2">The sequence shown here is derived from an EMBL/GenBank/DDBJ whole genome shotgun (WGS) entry which is preliminary data.</text>
</comment>
<name>L7LBX1_9ACTN</name>
<dbReference type="AlphaFoldDB" id="L7LBX1"/>
<dbReference type="SUPFAM" id="SSF82784">
    <property type="entry name" value="OsmC-like"/>
    <property type="match status" value="1"/>
</dbReference>
<reference evidence="2 3" key="1">
    <citation type="submission" date="2012-12" db="EMBL/GenBank/DDBJ databases">
        <title>Whole genome shotgun sequence of Gordonia hirsuta NBRC 16056.</title>
        <authorList>
            <person name="Isaki-Nakamura S."/>
            <person name="Hosoyama A."/>
            <person name="Tsuchikane K."/>
            <person name="Katsumata H."/>
            <person name="Baba S."/>
            <person name="Yamazaki S."/>
            <person name="Fujita N."/>
        </authorList>
    </citation>
    <scope>NUCLEOTIDE SEQUENCE [LARGE SCALE GENOMIC DNA]</scope>
    <source>
        <strain evidence="2 3">NBRC 16056</strain>
    </source>
</reference>
<dbReference type="InterPro" id="IPR029058">
    <property type="entry name" value="AB_hydrolase_fold"/>
</dbReference>
<keyword evidence="3" id="KW-1185">Reference proteome</keyword>
<evidence type="ECO:0000313" key="2">
    <source>
        <dbReference type="EMBL" id="GAC58246.1"/>
    </source>
</evidence>
<dbReference type="Gene3D" id="3.40.50.1820">
    <property type="entry name" value="alpha/beta hydrolase"/>
    <property type="match status" value="1"/>
</dbReference>
<sequence>MSNPVSPQAIELPVLRERIEIPGSADTPLVALIDRPDGPVRGHALLAHCFTCSKDTIAAARIARALAAAQIAVTRVDFTGLGESAGDFADTTFSSNIEDLVLTADALRERGMAPELLVGHSLGGAAVMAAAEFIPEVRAVATIAAPEEPVAVERHLVEGLEQMAREGEAVVMLAGRPMRIRQSFVDDLAEHSLADRVAALGVPLLLMHSPDDEQLGFDAAERLYAHARQPKSLIALDGADHLLTADGAAERAGRLIATWADQYLPTAQEPSSSLPAGAVSVRPNGLGAFGQDIAAGRHRWLADEPTTVRGALDTGPNPYDMLLAALGACTSMTMRMYADHKGFEVDDLQVVLSQERVHADDCADCETSDGHVTRIERSISISGDLTPEQRAGLMRIADKCPVHRTLREPIVIVTREADAAE</sequence>
<evidence type="ECO:0000259" key="1">
    <source>
        <dbReference type="Pfam" id="PF12697"/>
    </source>
</evidence>
<dbReference type="RefSeq" id="WP_005942075.1">
    <property type="nucleotide sequence ID" value="NZ_ATVK01000018.1"/>
</dbReference>
<dbReference type="Gene3D" id="3.30.300.20">
    <property type="match status" value="1"/>
</dbReference>
<feature type="domain" description="AB hydrolase-1" evidence="1">
    <location>
        <begin position="45"/>
        <end position="245"/>
    </location>
</feature>
<dbReference type="STRING" id="1121927.GOHSU_35_00410"/>
<dbReference type="PANTHER" id="PTHR39624">
    <property type="entry name" value="PROTEIN INVOLVED IN RIMO-MEDIATED BETA-METHYLTHIOLATION OF RIBOSOMAL PROTEIN S12 YCAO"/>
    <property type="match status" value="1"/>
</dbReference>
<dbReference type="Proteomes" id="UP000053405">
    <property type="component" value="Unassembled WGS sequence"/>
</dbReference>
<gene>
    <name evidence="2" type="ORF">GOHSU_35_00410</name>
</gene>
<dbReference type="Pfam" id="PF12697">
    <property type="entry name" value="Abhydrolase_6"/>
    <property type="match status" value="1"/>
</dbReference>
<dbReference type="ESTHER" id="9actn-l7lbx1">
    <property type="family name" value="Est-OsmC"/>
</dbReference>
<accession>L7LBX1</accession>
<keyword evidence="2" id="KW-0378">Hydrolase</keyword>
<evidence type="ECO:0000313" key="3">
    <source>
        <dbReference type="Proteomes" id="UP000053405"/>
    </source>
</evidence>
<dbReference type="OrthoDB" id="9789573at2"/>
<proteinExistence type="predicted"/>